<organism evidence="1 2">
    <name type="scientific">Steinernema glaseri</name>
    <dbReference type="NCBI Taxonomy" id="37863"/>
    <lineage>
        <taxon>Eukaryota</taxon>
        <taxon>Metazoa</taxon>
        <taxon>Ecdysozoa</taxon>
        <taxon>Nematoda</taxon>
        <taxon>Chromadorea</taxon>
        <taxon>Rhabditida</taxon>
        <taxon>Tylenchina</taxon>
        <taxon>Panagrolaimomorpha</taxon>
        <taxon>Strongyloidoidea</taxon>
        <taxon>Steinernematidae</taxon>
        <taxon>Steinernema</taxon>
    </lineage>
</organism>
<keyword evidence="1" id="KW-1185">Reference proteome</keyword>
<dbReference type="WBParaSite" id="L893_g20612.t1">
    <property type="protein sequence ID" value="L893_g20612.t1"/>
    <property type="gene ID" value="L893_g20612"/>
</dbReference>
<protein>
    <submittedName>
        <fullName evidence="2">Uncharacterized protein</fullName>
    </submittedName>
</protein>
<evidence type="ECO:0000313" key="1">
    <source>
        <dbReference type="Proteomes" id="UP000095287"/>
    </source>
</evidence>
<sequence>MEPARGAAQPCRHCCSLPFPCDVRATADRIDYSSLYQYARLTSCACAGPFRRPTDTGFLQQFPRPFDPVGTHLDRCSTFAFNQQPNMSGIKSSESSDYEIQYRSTIQPRTAVRTQSRQSGSYAAGGAGGGGDILVFLGAKCISDVRKP</sequence>
<dbReference type="Proteomes" id="UP000095287">
    <property type="component" value="Unplaced"/>
</dbReference>
<accession>A0A1I7YWP2</accession>
<dbReference type="AlphaFoldDB" id="A0A1I7YWP2"/>
<reference evidence="2" key="1">
    <citation type="submission" date="2016-11" db="UniProtKB">
        <authorList>
            <consortium name="WormBaseParasite"/>
        </authorList>
    </citation>
    <scope>IDENTIFICATION</scope>
</reference>
<proteinExistence type="predicted"/>
<name>A0A1I7YWP2_9BILA</name>
<evidence type="ECO:0000313" key="2">
    <source>
        <dbReference type="WBParaSite" id="L893_g20612.t1"/>
    </source>
</evidence>